<dbReference type="PANTHER" id="PTHR22050:SF0">
    <property type="entry name" value="TRANSMEMBRANE PROTEIN 131 HOMOLOG"/>
    <property type="match status" value="1"/>
</dbReference>
<evidence type="ECO:0000256" key="1">
    <source>
        <dbReference type="SAM" id="MobiDB-lite"/>
    </source>
</evidence>
<dbReference type="WBParaSite" id="Hba_16838">
    <property type="protein sequence ID" value="Hba_16838"/>
    <property type="gene ID" value="Hba_16838"/>
</dbReference>
<reference evidence="5" key="1">
    <citation type="submission" date="2016-11" db="UniProtKB">
        <authorList>
            <consortium name="WormBaseParasite"/>
        </authorList>
    </citation>
    <scope>IDENTIFICATION</scope>
</reference>
<dbReference type="GO" id="GO:0016020">
    <property type="term" value="C:membrane"/>
    <property type="evidence" value="ECO:0007669"/>
    <property type="project" value="TreeGrafter"/>
</dbReference>
<dbReference type="Pfam" id="PF24499">
    <property type="entry name" value="Ig_TMEM131L_4"/>
    <property type="match status" value="1"/>
</dbReference>
<feature type="region of interest" description="Disordered" evidence="1">
    <location>
        <begin position="719"/>
        <end position="757"/>
    </location>
</feature>
<dbReference type="InterPro" id="IPR055436">
    <property type="entry name" value="Ig_TMEM131L_4"/>
</dbReference>
<keyword evidence="4" id="KW-1185">Reference proteome</keyword>
<dbReference type="InterPro" id="IPR039877">
    <property type="entry name" value="TMEM131-like"/>
</dbReference>
<proteinExistence type="predicted"/>
<evidence type="ECO:0000313" key="4">
    <source>
        <dbReference type="Proteomes" id="UP000095283"/>
    </source>
</evidence>
<accession>A0A1I7XH73</accession>
<feature type="region of interest" description="Disordered" evidence="1">
    <location>
        <begin position="912"/>
        <end position="988"/>
    </location>
</feature>
<dbReference type="Pfam" id="PF24501">
    <property type="entry name" value="Ig_TMEM131L_5"/>
    <property type="match status" value="1"/>
</dbReference>
<evidence type="ECO:0000259" key="2">
    <source>
        <dbReference type="Pfam" id="PF24499"/>
    </source>
</evidence>
<dbReference type="InterPro" id="IPR055437">
    <property type="entry name" value="TMEM131L_Ig_5"/>
</dbReference>
<feature type="compositionally biased region" description="Basic residues" evidence="1">
    <location>
        <begin position="933"/>
        <end position="950"/>
    </location>
</feature>
<feature type="domain" description="TMEM131L fourth Ig-like" evidence="2">
    <location>
        <begin position="334"/>
        <end position="423"/>
    </location>
</feature>
<feature type="domain" description="TMEM131L fifth Ig-like" evidence="3">
    <location>
        <begin position="476"/>
        <end position="539"/>
    </location>
</feature>
<name>A0A1I7XH73_HETBA</name>
<organism evidence="4 5">
    <name type="scientific">Heterorhabditis bacteriophora</name>
    <name type="common">Entomopathogenic nematode worm</name>
    <dbReference type="NCBI Taxonomy" id="37862"/>
    <lineage>
        <taxon>Eukaryota</taxon>
        <taxon>Metazoa</taxon>
        <taxon>Ecdysozoa</taxon>
        <taxon>Nematoda</taxon>
        <taxon>Chromadorea</taxon>
        <taxon>Rhabditida</taxon>
        <taxon>Rhabditina</taxon>
        <taxon>Rhabditomorpha</taxon>
        <taxon>Strongyloidea</taxon>
        <taxon>Heterorhabditidae</taxon>
        <taxon>Heterorhabditis</taxon>
    </lineage>
</organism>
<dbReference type="AlphaFoldDB" id="A0A1I7XH73"/>
<evidence type="ECO:0000313" key="5">
    <source>
        <dbReference type="WBParaSite" id="Hba_16838"/>
    </source>
</evidence>
<dbReference type="Proteomes" id="UP000095283">
    <property type="component" value="Unplaced"/>
</dbReference>
<dbReference type="PANTHER" id="PTHR22050">
    <property type="entry name" value="RW1 PROTEIN HOMOLOG"/>
    <property type="match status" value="1"/>
</dbReference>
<sequence>MEFASNPPIAVHPGKHLQPGKPVDLVKVFFDASRINFETNEPATKHFFGRIIAVSRGGNYNITLPFRAVVYQGDIFSVGNDLALQGDLKIPHKRAVRLKNSLPFGVAVWNISVSPDARQYFTVRLFGKTTVIGSGEERPVFLLKYNKRVPDTFGSAVIYVHTNVSTYRVQMWKYCGKIQVELFSVDQDIFDFGVLERGDSRTIRFVIRNNNRAIMTVRGLKIPNPSIYRLYLVSILAKHHAAVSIPLNMREEWVQGSDLEIPPEHYVILDFELRIPMIGSYEKGQIIIATEFESRVYPINYEIETSAEMIWPRLLTRNSVHFPLTALGNFTVEMNETLMFSLRDTELFTLKPDSPVPRLREELEAAIPQTVPRFTLSLLLKPHMKVRLRLGFLPSDYTLRSSLLLIRNNLTIIEPVVVYGRGAVIGMKVEGTEARSKQPLLFEIRHDHLSDCNNPKRLMHKLSSTLTVRRPFTVSNTGEVPFTVVNMSINGVPCENRGFRILNCYPFRLQPNETYLLDVAYTPDFLTTTNEADLQLYMHMNGSSWLFPLAATVPVDMMARCHRALPRPPFENLMYYSCVTALIFCLVCVLACAYLEGDRAIACAIRQHYTTPRHVFDLNNLDTVKKSAGGTKEGWSQSSSLSGLHASADASVVSRAFYQTANSILKAVHFVWSAKTSMSPKAPAISRTDPVRKKSNVMDTERRLARAQHLMDDFETCSRVKREERPERRREEKTEERRDKQALKPAANVNGTLRDSREFDTTSVTPVSVAELQSRSATIPVSTVQPTVSSLPSVVDVISTSTSLHVPLVFHQQGLEEDYNLSDEFNRPITPTPSLASSIGAERRIYQEYNEDNMTSNHQVSSNSLTNACERRLSESEISIVSELSAAPDWMDEVVGPDDVDDDFSAMAAATEHMMSGSGEEWIPSRSDTPAHTQKKKSRRKRGGRGRHGRQSGSESVSSVDRVTYKNASRGAIGSERGKKQSLGAELQEERRRMVEAYQQRTEGLDELNWPMPDLHLDSLIETDERCQAGSGLWPSVSLCTAASLSTTSPMQWTQSSIQSEMSFDPYSRLGLSLGTSLDSQGGIPYQGTLFSGRDFGLWSEQVVDPAVSWANVHVSEEEK</sequence>
<feature type="compositionally biased region" description="Basic and acidic residues" evidence="1">
    <location>
        <begin position="719"/>
        <end position="742"/>
    </location>
</feature>
<evidence type="ECO:0000259" key="3">
    <source>
        <dbReference type="Pfam" id="PF24501"/>
    </source>
</evidence>
<protein>
    <submittedName>
        <fullName evidence="5">TMEM131_like domain-containing protein</fullName>
    </submittedName>
</protein>